<dbReference type="InterPro" id="IPR027939">
    <property type="entry name" value="NMT1/THI5"/>
</dbReference>
<dbReference type="EMBL" id="CP046902">
    <property type="protein sequence ID" value="QGZ30618.1"/>
    <property type="molecule type" value="Genomic_DNA"/>
</dbReference>
<evidence type="ECO:0000313" key="4">
    <source>
        <dbReference type="Proteomes" id="UP000438983"/>
    </source>
</evidence>
<accession>A0A6I6LJM1</accession>
<evidence type="ECO:0000256" key="1">
    <source>
        <dbReference type="SAM" id="SignalP"/>
    </source>
</evidence>
<dbReference type="Proteomes" id="UP000438983">
    <property type="component" value="Chromosome"/>
</dbReference>
<dbReference type="Pfam" id="PF09084">
    <property type="entry name" value="NMT1"/>
    <property type="match status" value="1"/>
</dbReference>
<evidence type="ECO:0000313" key="3">
    <source>
        <dbReference type="EMBL" id="QGZ30618.1"/>
    </source>
</evidence>
<dbReference type="SUPFAM" id="SSF53850">
    <property type="entry name" value="Periplasmic binding protein-like II"/>
    <property type="match status" value="1"/>
</dbReference>
<dbReference type="Gene3D" id="3.40.190.10">
    <property type="entry name" value="Periplasmic binding protein-like II"/>
    <property type="match status" value="2"/>
</dbReference>
<dbReference type="InterPro" id="IPR015168">
    <property type="entry name" value="SsuA/THI5"/>
</dbReference>
<dbReference type="OrthoDB" id="9180959at2"/>
<feature type="domain" description="SsuA/THI5-like" evidence="2">
    <location>
        <begin position="46"/>
        <end position="246"/>
    </location>
</feature>
<dbReference type="AlphaFoldDB" id="A0A6I6LJM1"/>
<protein>
    <submittedName>
        <fullName evidence="3">ABC transporter substrate-binding protein</fullName>
    </submittedName>
</protein>
<dbReference type="RefSeq" id="WP_158188112.1">
    <property type="nucleotide sequence ID" value="NZ_CP046902.1"/>
</dbReference>
<organism evidence="3 4">
    <name type="scientific">Stutzerimonas stutzeri</name>
    <name type="common">Pseudomonas stutzeri</name>
    <dbReference type="NCBI Taxonomy" id="316"/>
    <lineage>
        <taxon>Bacteria</taxon>
        <taxon>Pseudomonadati</taxon>
        <taxon>Pseudomonadota</taxon>
        <taxon>Gammaproteobacteria</taxon>
        <taxon>Pseudomonadales</taxon>
        <taxon>Pseudomonadaceae</taxon>
        <taxon>Stutzerimonas</taxon>
    </lineage>
</organism>
<dbReference type="PANTHER" id="PTHR31528">
    <property type="entry name" value="4-AMINO-5-HYDROXYMETHYL-2-METHYLPYRIMIDINE PHOSPHATE SYNTHASE THI11-RELATED"/>
    <property type="match status" value="1"/>
</dbReference>
<gene>
    <name evidence="3" type="ORF">GQA94_11275</name>
</gene>
<name>A0A6I6LJM1_STUST</name>
<keyword evidence="1" id="KW-0732">Signal</keyword>
<dbReference type="GO" id="GO:0009228">
    <property type="term" value="P:thiamine biosynthetic process"/>
    <property type="evidence" value="ECO:0007669"/>
    <property type="project" value="InterPro"/>
</dbReference>
<evidence type="ECO:0000259" key="2">
    <source>
        <dbReference type="Pfam" id="PF09084"/>
    </source>
</evidence>
<feature type="signal peptide" evidence="1">
    <location>
        <begin position="1"/>
        <end position="31"/>
    </location>
</feature>
<proteinExistence type="predicted"/>
<reference evidence="3 4" key="1">
    <citation type="submission" date="2019-12" db="EMBL/GenBank/DDBJ databases">
        <title>Complete genome sequence of Pseudomonas stutzeri.</title>
        <authorList>
            <person name="Lim S.R."/>
            <person name="Kim J.H."/>
        </authorList>
    </citation>
    <scope>NUCLEOTIDE SEQUENCE [LARGE SCALE GENOMIC DNA]</scope>
    <source>
        <strain evidence="3 4">PM101005</strain>
    </source>
</reference>
<feature type="chain" id="PRO_5026298302" evidence="1">
    <location>
        <begin position="32"/>
        <end position="340"/>
    </location>
</feature>
<dbReference type="PANTHER" id="PTHR31528:SF3">
    <property type="entry name" value="THIAMINE BIOSYNTHESIS PROTEIN HI_0357-RELATED"/>
    <property type="match status" value="1"/>
</dbReference>
<sequence length="340" mass="37225">MNATASIATPVRRALTALAIALGLQAVPTHAAEPLRFGLNWLPQAEMCGFYQAQATGLYDKLGLAVELVPGGPDRNIALQVATGDLQMGMGSSFTTLNMIQQGIPARTVAAFLQKDPQTLVAHTDQGVETLDDLKGRPIMVAKFSQAEFWQFLKQRYGFSDSQLRPYAYSSVPFLANPKAVQQGYITEDAHLLGKELDKPPVSILLADYGYDNYATTAFAKQTYLDEHGDAVARFVDASRQGWRDCATGDYAPAMKAILAANPQHGEDLFHFKMQQMRERGLIDSGDAVSFGPGAMSDARWRGFFETMSAAGVYRTDLDYRQAYTLDYSNAAPAIADREQ</sequence>